<dbReference type="GO" id="GO:0016020">
    <property type="term" value="C:membrane"/>
    <property type="evidence" value="ECO:0007669"/>
    <property type="project" value="InterPro"/>
</dbReference>
<keyword evidence="2" id="KW-0812">Transmembrane</keyword>
<feature type="transmembrane region" description="Helical" evidence="2">
    <location>
        <begin position="86"/>
        <end position="103"/>
    </location>
</feature>
<evidence type="ECO:0008006" key="5">
    <source>
        <dbReference type="Google" id="ProtNLM"/>
    </source>
</evidence>
<keyword evidence="2" id="KW-0472">Membrane</keyword>
<evidence type="ECO:0000313" key="3">
    <source>
        <dbReference type="EMBL" id="GEP01284.1"/>
    </source>
</evidence>
<evidence type="ECO:0000256" key="2">
    <source>
        <dbReference type="SAM" id="Phobius"/>
    </source>
</evidence>
<organism evidence="3 4">
    <name type="scientific">Methylobacterium haplocladii</name>
    <dbReference type="NCBI Taxonomy" id="1176176"/>
    <lineage>
        <taxon>Bacteria</taxon>
        <taxon>Pseudomonadati</taxon>
        <taxon>Pseudomonadota</taxon>
        <taxon>Alphaproteobacteria</taxon>
        <taxon>Hyphomicrobiales</taxon>
        <taxon>Methylobacteriaceae</taxon>
        <taxon>Methylobacterium</taxon>
    </lineage>
</organism>
<protein>
    <recommendedName>
        <fullName evidence="5">DUF805 domain-containing protein</fullName>
    </recommendedName>
</protein>
<dbReference type="EMBL" id="BJZT01000041">
    <property type="protein sequence ID" value="GEP01284.1"/>
    <property type="molecule type" value="Genomic_DNA"/>
</dbReference>
<evidence type="ECO:0000256" key="1">
    <source>
        <dbReference type="SAM" id="MobiDB-lite"/>
    </source>
</evidence>
<keyword evidence="2" id="KW-1133">Transmembrane helix</keyword>
<dbReference type="RefSeq" id="WP_147081451.1">
    <property type="nucleotide sequence ID" value="NZ_BJZT01000041.1"/>
</dbReference>
<feature type="transmembrane region" description="Helical" evidence="2">
    <location>
        <begin position="49"/>
        <end position="74"/>
    </location>
</feature>
<keyword evidence="4" id="KW-1185">Reference proteome</keyword>
<accession>A0A512IUA1</accession>
<gene>
    <name evidence="3" type="ORF">MHA02_36710</name>
</gene>
<dbReference type="AlphaFoldDB" id="A0A512IUA1"/>
<proteinExistence type="predicted"/>
<name>A0A512IUA1_9HYPH</name>
<dbReference type="OrthoDB" id="8365251at2"/>
<dbReference type="Pfam" id="PF05656">
    <property type="entry name" value="DUF805"/>
    <property type="match status" value="1"/>
</dbReference>
<sequence length="196" mass="20663">MLGQLFGFRDRLGRLAYFGWICGGGLLWAFGVFLLVGGAFATSLANGSIGALVGASLTLLLSLIPLVWMGLALATKRLRDAGIPPLLVVPAVAAFSVFDVLVLSRQTGGQPLAGFVHNSPVGLCVNLAYGLVLLFWPSAGTKGRSDDGEARHTGDVPWHERALTLASSVPVQHEAGSYPSQIPLRGQPRTFGRRTA</sequence>
<dbReference type="InterPro" id="IPR008523">
    <property type="entry name" value="DUF805"/>
</dbReference>
<feature type="transmembrane region" description="Helical" evidence="2">
    <location>
        <begin position="115"/>
        <end position="136"/>
    </location>
</feature>
<evidence type="ECO:0000313" key="4">
    <source>
        <dbReference type="Proteomes" id="UP000321258"/>
    </source>
</evidence>
<comment type="caution">
    <text evidence="3">The sequence shown here is derived from an EMBL/GenBank/DDBJ whole genome shotgun (WGS) entry which is preliminary data.</text>
</comment>
<reference evidence="3 4" key="1">
    <citation type="submission" date="2019-07" db="EMBL/GenBank/DDBJ databases">
        <title>Whole genome shotgun sequence of Methylobacterium haplocladii NBRC 107714.</title>
        <authorList>
            <person name="Hosoyama A."/>
            <person name="Uohara A."/>
            <person name="Ohji S."/>
            <person name="Ichikawa N."/>
        </authorList>
    </citation>
    <scope>NUCLEOTIDE SEQUENCE [LARGE SCALE GENOMIC DNA]</scope>
    <source>
        <strain evidence="3 4">NBRC 107714</strain>
    </source>
</reference>
<feature type="transmembrane region" description="Helical" evidence="2">
    <location>
        <begin position="12"/>
        <end position="37"/>
    </location>
</feature>
<feature type="region of interest" description="Disordered" evidence="1">
    <location>
        <begin position="176"/>
        <end position="196"/>
    </location>
</feature>
<dbReference type="Proteomes" id="UP000321258">
    <property type="component" value="Unassembled WGS sequence"/>
</dbReference>